<reference evidence="6" key="1">
    <citation type="journal article" date="2019" name="Int. J. Syst. Evol. Microbiol.">
        <title>The Global Catalogue of Microorganisms (GCM) 10K type strain sequencing project: providing services to taxonomists for standard genome sequencing and annotation.</title>
        <authorList>
            <consortium name="The Broad Institute Genomics Platform"/>
            <consortium name="The Broad Institute Genome Sequencing Center for Infectious Disease"/>
            <person name="Wu L."/>
            <person name="Ma J."/>
        </authorList>
    </citation>
    <scope>NUCLEOTIDE SEQUENCE [LARGE SCALE GENOMIC DNA]</scope>
    <source>
        <strain evidence="6">CGMCC 1.10992</strain>
    </source>
</reference>
<dbReference type="SUPFAM" id="SSF56988">
    <property type="entry name" value="Anthrax protective antigen"/>
    <property type="match status" value="1"/>
</dbReference>
<dbReference type="InterPro" id="IPR011658">
    <property type="entry name" value="PA14_dom"/>
</dbReference>
<gene>
    <name evidence="5" type="ORF">ACFSJ3_08220</name>
</gene>
<dbReference type="InterPro" id="IPR013783">
    <property type="entry name" value="Ig-like_fold"/>
</dbReference>
<evidence type="ECO:0000256" key="1">
    <source>
        <dbReference type="SAM" id="MobiDB-lite"/>
    </source>
</evidence>
<protein>
    <submittedName>
        <fullName evidence="5">PA14 domain-containing protein</fullName>
    </submittedName>
</protein>
<name>A0ABW4XMC9_9GAMM</name>
<dbReference type="EMBL" id="JBHUHT010000011">
    <property type="protein sequence ID" value="MFD2095965.1"/>
    <property type="molecule type" value="Genomic_DNA"/>
</dbReference>
<dbReference type="InterPro" id="IPR036116">
    <property type="entry name" value="FN3_sf"/>
</dbReference>
<dbReference type="PROSITE" id="PS50853">
    <property type="entry name" value="FN3"/>
    <property type="match status" value="1"/>
</dbReference>
<evidence type="ECO:0000256" key="2">
    <source>
        <dbReference type="SAM" id="SignalP"/>
    </source>
</evidence>
<feature type="signal peptide" evidence="2">
    <location>
        <begin position="1"/>
        <end position="22"/>
    </location>
</feature>
<evidence type="ECO:0000259" key="3">
    <source>
        <dbReference type="PROSITE" id="PS50853"/>
    </source>
</evidence>
<feature type="domain" description="PA14" evidence="4">
    <location>
        <begin position="33"/>
        <end position="186"/>
    </location>
</feature>
<proteinExistence type="predicted"/>
<feature type="compositionally biased region" description="Pro residues" evidence="1">
    <location>
        <begin position="305"/>
        <end position="314"/>
    </location>
</feature>
<evidence type="ECO:0000313" key="5">
    <source>
        <dbReference type="EMBL" id="MFD2095965.1"/>
    </source>
</evidence>
<dbReference type="RefSeq" id="WP_345340839.1">
    <property type="nucleotide sequence ID" value="NZ_BAABLI010000017.1"/>
</dbReference>
<dbReference type="PROSITE" id="PS51820">
    <property type="entry name" value="PA14"/>
    <property type="match status" value="1"/>
</dbReference>
<organism evidence="5 6">
    <name type="scientific">Corallincola platygyrae</name>
    <dbReference type="NCBI Taxonomy" id="1193278"/>
    <lineage>
        <taxon>Bacteria</taxon>
        <taxon>Pseudomonadati</taxon>
        <taxon>Pseudomonadota</taxon>
        <taxon>Gammaproteobacteria</taxon>
        <taxon>Alteromonadales</taxon>
        <taxon>Psychromonadaceae</taxon>
        <taxon>Corallincola</taxon>
    </lineage>
</organism>
<evidence type="ECO:0000313" key="6">
    <source>
        <dbReference type="Proteomes" id="UP001597380"/>
    </source>
</evidence>
<accession>A0ABW4XMC9</accession>
<keyword evidence="6" id="KW-1185">Reference proteome</keyword>
<dbReference type="InterPro" id="IPR003961">
    <property type="entry name" value="FN3_dom"/>
</dbReference>
<sequence length="414" mass="44587">MKLFQQVSIVLAVLLMAGCATTETLEPTASGDGPTGSAEAEVWENLGGRDIGDLYNSPNFPDSPSMTVNIPELKVKNGYTNYGVRVRAYLYPPETGEYLFKINAPDAGEFWISADESSTGKYKLIQVPDPNVSGNNVEAKRTVYLEQGKRYYVEILNKGDTSSDQINTRWQLPSQPGTWSAITEISPFIPELDDGPSDEFMMGFRSGYSEGYGDAETGLDYDDSYPPADSDFDGVPDKWELMFGYDPNDYFDMGYDDDGDGLSGYEEFVYGTSPLNPDTNGDGKSDGQHIADGTDPTEGGGSDPTDPPPDATDPPPDDTDPPPAAGGSSMYVTWDTPTTRADGSALSVGEISHFIISYGISQDALVNSVRVDEPTATSFTIPDLAPGVYYVSIVVFDTDGVPSDPSAVKPHTVQ</sequence>
<feature type="chain" id="PRO_5046833644" evidence="2">
    <location>
        <begin position="23"/>
        <end position="414"/>
    </location>
</feature>
<dbReference type="Gene3D" id="3.90.182.10">
    <property type="entry name" value="Toxin - Anthrax Protective Antigen,domain 1"/>
    <property type="match status" value="1"/>
</dbReference>
<evidence type="ECO:0000259" key="4">
    <source>
        <dbReference type="PROSITE" id="PS51820"/>
    </source>
</evidence>
<feature type="domain" description="Fibronectin type-III" evidence="3">
    <location>
        <begin position="315"/>
        <end position="414"/>
    </location>
</feature>
<dbReference type="Proteomes" id="UP001597380">
    <property type="component" value="Unassembled WGS sequence"/>
</dbReference>
<keyword evidence="2" id="KW-0732">Signal</keyword>
<comment type="caution">
    <text evidence="5">The sequence shown here is derived from an EMBL/GenBank/DDBJ whole genome shotgun (WGS) entry which is preliminary data.</text>
</comment>
<dbReference type="PROSITE" id="PS51257">
    <property type="entry name" value="PROKAR_LIPOPROTEIN"/>
    <property type="match status" value="1"/>
</dbReference>
<dbReference type="Gene3D" id="2.60.40.10">
    <property type="entry name" value="Immunoglobulins"/>
    <property type="match status" value="1"/>
</dbReference>
<feature type="region of interest" description="Disordered" evidence="1">
    <location>
        <begin position="264"/>
        <end position="336"/>
    </location>
</feature>
<dbReference type="Pfam" id="PF07691">
    <property type="entry name" value="PA14"/>
    <property type="match status" value="1"/>
</dbReference>
<dbReference type="CDD" id="cd00063">
    <property type="entry name" value="FN3"/>
    <property type="match status" value="1"/>
</dbReference>
<dbReference type="SUPFAM" id="SSF49265">
    <property type="entry name" value="Fibronectin type III"/>
    <property type="match status" value="1"/>
</dbReference>
<dbReference type="InterPro" id="IPR037524">
    <property type="entry name" value="PA14/GLEYA"/>
</dbReference>